<dbReference type="OrthoDB" id="8263000at2"/>
<proteinExistence type="predicted"/>
<keyword evidence="2" id="KW-1185">Reference proteome</keyword>
<evidence type="ECO:0000313" key="2">
    <source>
        <dbReference type="Proteomes" id="UP000216998"/>
    </source>
</evidence>
<evidence type="ECO:0000313" key="1">
    <source>
        <dbReference type="EMBL" id="OYQ36199.1"/>
    </source>
</evidence>
<comment type="caution">
    <text evidence="1">The sequence shown here is derived from an EMBL/GenBank/DDBJ whole genome shotgun (WGS) entry which is preliminary data.</text>
</comment>
<dbReference type="Proteomes" id="UP000216998">
    <property type="component" value="Unassembled WGS sequence"/>
</dbReference>
<dbReference type="RefSeq" id="WP_094454447.1">
    <property type="nucleotide sequence ID" value="NZ_NOXU01000023.1"/>
</dbReference>
<name>A0A255Z422_9PROT</name>
<accession>A0A255Z422</accession>
<protein>
    <submittedName>
        <fullName evidence="1">Uncharacterized protein</fullName>
    </submittedName>
</protein>
<reference evidence="1 2" key="1">
    <citation type="submission" date="2017-07" db="EMBL/GenBank/DDBJ databases">
        <title>Niveispirillum cyanobacteriorum sp. nov., isolated from cyanobacterial aggregates in a eutrophic lake.</title>
        <authorList>
            <person name="Cai H."/>
        </authorList>
    </citation>
    <scope>NUCLEOTIDE SEQUENCE [LARGE SCALE GENOMIC DNA]</scope>
    <source>
        <strain evidence="2">TH1-14</strain>
    </source>
</reference>
<gene>
    <name evidence="1" type="ORF">CHU95_05260</name>
</gene>
<organism evidence="1 2">
    <name type="scientific">Niveispirillum lacus</name>
    <dbReference type="NCBI Taxonomy" id="1981099"/>
    <lineage>
        <taxon>Bacteria</taxon>
        <taxon>Pseudomonadati</taxon>
        <taxon>Pseudomonadota</taxon>
        <taxon>Alphaproteobacteria</taxon>
        <taxon>Rhodospirillales</taxon>
        <taxon>Azospirillaceae</taxon>
        <taxon>Niveispirillum</taxon>
    </lineage>
</organism>
<dbReference type="AlphaFoldDB" id="A0A255Z422"/>
<dbReference type="EMBL" id="NOXU01000023">
    <property type="protein sequence ID" value="OYQ36199.1"/>
    <property type="molecule type" value="Genomic_DNA"/>
</dbReference>
<sequence>MGDFFIRNEPPAPAENPYWLKSQGIDALQQRVGDHWSLYNDVDPGVTLLEHLCWALSEVAYCAGFPIEDLLAGRNAPLAVPDQFPDQTDILSNQPVSADDYGKALFDRLPGLRALQILSERDGQGHPTGRQICYLAPQPHLDDAAIAQLARSAWHYLRCWRLPGHDVLPPRWLSPRPLRLSATILLLDARDAGEIADSCALALDRLAAPLPQRGGYHTWRAQGMDGAAIINGPRLEQGWIPGVLPPLPAMVRISALARLLADVPGVQAVLSLKLLADGKEEKQVALAEHEIVSWTLDLEFQADNRHCLRYQGPSRSPGVLAMKSAHAAKGIAAGIDLSAPPPAGQFRNLADYHPVQLTLPPNWGLTGREVDRNSLQVAHARQLQGYLMPFEQLLANQFAQLANLGFLFSPRRPPPPERGDRPDDVAWQPLAQTSFSQPLYQIPDIQDLLAGQTIFDDWLGEPRREDSWQQVQLYSHNAYRHALATQTEGEHEAVVSRLAMLRHLLARHGEDTDIYDTMILTYQWYGGRERTLMIVYALWLQNLSFLAHARCCAARYPAPALLLPGDPAIPETDARFQARLLPQAGRSAQVPDAPWWQRLKAWPDFNGRPDLERIETLAALDEGSLAGISSFELRLGLFLDLPTYLGTMAAALSRALYAPGARQWLGTGSHPGARFEVPDCELFLLGTDGGVWLCEGRDRTVPAPGEALLEIRWNAPGDRVGWPDTWHMPGSGAFAAPVGTPEDERFLTCHAHILQLLWLATQRRGVLLVEPVLLVPDGQMPDMATRLRTGLFWPAWVPHLARHLPNAMETMRQRHWPAHVGLDAVGLPFARMAALIPAFVAWQNLYGQPEPDPAALAAHAQDLASKLAQARSP</sequence>